<keyword evidence="6" id="KW-1185">Reference proteome</keyword>
<feature type="domain" description="Prohead serine protease" evidence="4">
    <location>
        <begin position="17"/>
        <end position="167"/>
    </location>
</feature>
<name>A0A2D2DTJ5_9BURK</name>
<dbReference type="OrthoDB" id="9804926at2"/>
<evidence type="ECO:0000259" key="4">
    <source>
        <dbReference type="Pfam" id="PF04586"/>
    </source>
</evidence>
<keyword evidence="1" id="KW-1188">Viral release from host cell</keyword>
<sequence>MESRKTTMQILHKSIDLELKSLTDKGSFSGYGSVFNVVDKGGDIVASGAFAESLSKWQKSGRTVPVLWQHQSDQPIGAWEDLKEDDHGLLGEASLWLDDAPYARLAHKGMSTKTITGLSIGYRVKDYSVNKDTGVYTLQKLDLVEISVVTNPMNDDARVADVKSLIEAGRMPTLPEFEKFLCDAGGFSRTQAKAIAGSGLSKLLTRCEAEGDLGDTLAALKGFSIL</sequence>
<dbReference type="GO" id="GO:0008233">
    <property type="term" value="F:peptidase activity"/>
    <property type="evidence" value="ECO:0007669"/>
    <property type="project" value="UniProtKB-KW"/>
</dbReference>
<dbReference type="KEGG" id="mass:CR152_30085"/>
<dbReference type="EMBL" id="CP024608">
    <property type="protein sequence ID" value="ATQ78287.1"/>
    <property type="molecule type" value="Genomic_DNA"/>
</dbReference>
<dbReference type="InterPro" id="IPR006433">
    <property type="entry name" value="Prohead_protease"/>
</dbReference>
<organism evidence="5 6">
    <name type="scientific">Massilia violaceinigra</name>
    <dbReference type="NCBI Taxonomy" id="2045208"/>
    <lineage>
        <taxon>Bacteria</taxon>
        <taxon>Pseudomonadati</taxon>
        <taxon>Pseudomonadota</taxon>
        <taxon>Betaproteobacteria</taxon>
        <taxon>Burkholderiales</taxon>
        <taxon>Oxalobacteraceae</taxon>
        <taxon>Telluria group</taxon>
        <taxon>Massilia</taxon>
    </lineage>
</organism>
<protein>
    <submittedName>
        <fullName evidence="5">HK97 family phage prohead protease</fullName>
    </submittedName>
</protein>
<gene>
    <name evidence="5" type="ORF">CR152_30085</name>
</gene>
<evidence type="ECO:0000256" key="3">
    <source>
        <dbReference type="ARBA" id="ARBA00022801"/>
    </source>
</evidence>
<dbReference type="SUPFAM" id="SSF50789">
    <property type="entry name" value="Herpes virus serine proteinase, assemblin"/>
    <property type="match status" value="1"/>
</dbReference>
<evidence type="ECO:0000313" key="6">
    <source>
        <dbReference type="Proteomes" id="UP000229897"/>
    </source>
</evidence>
<dbReference type="NCBIfam" id="TIGR01543">
    <property type="entry name" value="proheadase_HK97"/>
    <property type="match status" value="1"/>
</dbReference>
<keyword evidence="2 5" id="KW-0645">Protease</keyword>
<proteinExistence type="predicted"/>
<evidence type="ECO:0000256" key="1">
    <source>
        <dbReference type="ARBA" id="ARBA00022612"/>
    </source>
</evidence>
<dbReference type="InterPro" id="IPR054613">
    <property type="entry name" value="Peptidase_S78_dom"/>
</dbReference>
<dbReference type="GO" id="GO:0006508">
    <property type="term" value="P:proteolysis"/>
    <property type="evidence" value="ECO:0007669"/>
    <property type="project" value="UniProtKB-KW"/>
</dbReference>
<dbReference type="AlphaFoldDB" id="A0A2D2DTJ5"/>
<evidence type="ECO:0000256" key="2">
    <source>
        <dbReference type="ARBA" id="ARBA00022670"/>
    </source>
</evidence>
<accession>A0A2D2DTJ5</accession>
<reference evidence="5" key="1">
    <citation type="submission" date="2017-10" db="EMBL/GenBank/DDBJ databases">
        <title>Massilia psychrophilum sp. nov., a novel purple-pigmented bacterium isolated from Tianshan glacier, Xinjiang Municipality, China.</title>
        <authorList>
            <person name="Wang H."/>
        </authorList>
    </citation>
    <scope>NUCLEOTIDE SEQUENCE [LARGE SCALE GENOMIC DNA]</scope>
    <source>
        <strain evidence="5">B2</strain>
    </source>
</reference>
<dbReference type="Proteomes" id="UP000229897">
    <property type="component" value="Chromosome"/>
</dbReference>
<evidence type="ECO:0000313" key="5">
    <source>
        <dbReference type="EMBL" id="ATQ78287.1"/>
    </source>
</evidence>
<keyword evidence="3" id="KW-0378">Hydrolase</keyword>
<dbReference type="Pfam" id="PF04586">
    <property type="entry name" value="Peptidase_S78"/>
    <property type="match status" value="1"/>
</dbReference>